<evidence type="ECO:0000256" key="11">
    <source>
        <dbReference type="SAM" id="MobiDB-lite"/>
    </source>
</evidence>
<feature type="region of interest" description="Disordered" evidence="11">
    <location>
        <begin position="239"/>
        <end position="258"/>
    </location>
</feature>
<evidence type="ECO:0000256" key="12">
    <source>
        <dbReference type="SAM" id="Phobius"/>
    </source>
</evidence>
<evidence type="ECO:0000256" key="3">
    <source>
        <dbReference type="ARBA" id="ARBA00022475"/>
    </source>
</evidence>
<comment type="caution">
    <text evidence="14">The sequence shown here is derived from an EMBL/GenBank/DDBJ whole genome shotgun (WGS) entry which is preliminary data.</text>
</comment>
<evidence type="ECO:0000256" key="5">
    <source>
        <dbReference type="ARBA" id="ARBA00022989"/>
    </source>
</evidence>
<keyword evidence="7 12" id="KW-0472">Membrane</keyword>
<evidence type="ECO:0000256" key="2">
    <source>
        <dbReference type="ARBA" id="ARBA00004236"/>
    </source>
</evidence>
<evidence type="ECO:0000256" key="4">
    <source>
        <dbReference type="ARBA" id="ARBA00022692"/>
    </source>
</evidence>
<sequence length="258" mass="26623">MTEEEFDELAAGHALHALSDADERRFAEALAENPQWRDRVDAHAAAAAALAEVAPSVTPPAEIRAALLAQIAQTPQGEPQADPTMDALPEHPATDPVVSAAAAAPRRGWSRRLFTLAASLVLIAGLGVGAAVIVPQLLRSDEVVALDEVRGADDVQEATVEMDSGAEATAYWSEDLGKAVLVTAGMDDAGEGQTYQLWFVRGDTPVAAGVFDPEQGAATAPLEGALHEGDVIAVTVEQDGGSPTGAPTSDPILVIPTA</sequence>
<evidence type="ECO:0000313" key="14">
    <source>
        <dbReference type="EMBL" id="MEJ1092218.1"/>
    </source>
</evidence>
<evidence type="ECO:0000256" key="1">
    <source>
        <dbReference type="ARBA" id="ARBA00004167"/>
    </source>
</evidence>
<keyword evidence="4 12" id="KW-0812">Transmembrane</keyword>
<evidence type="ECO:0000259" key="13">
    <source>
        <dbReference type="Pfam" id="PF10099"/>
    </source>
</evidence>
<keyword evidence="15" id="KW-1185">Reference proteome</keyword>
<comment type="subcellular location">
    <subcellularLocation>
        <location evidence="2">Cell membrane</location>
    </subcellularLocation>
    <subcellularLocation>
        <location evidence="1">Membrane</location>
        <topology evidence="1">Single-pass membrane protein</topology>
    </subcellularLocation>
</comment>
<dbReference type="Proteomes" id="UP001366085">
    <property type="component" value="Unassembled WGS sequence"/>
</dbReference>
<dbReference type="InterPro" id="IPR041916">
    <property type="entry name" value="Anti_sigma_zinc_sf"/>
</dbReference>
<dbReference type="Gene3D" id="1.10.10.1320">
    <property type="entry name" value="Anti-sigma factor, zinc-finger domain"/>
    <property type="match status" value="1"/>
</dbReference>
<keyword evidence="5 12" id="KW-1133">Transmembrane helix</keyword>
<dbReference type="EMBL" id="JBBDGN010000010">
    <property type="protein sequence ID" value="MEJ1092218.1"/>
    <property type="molecule type" value="Genomic_DNA"/>
</dbReference>
<dbReference type="RefSeq" id="WP_337320547.1">
    <property type="nucleotide sequence ID" value="NZ_JBBDGN010000010.1"/>
</dbReference>
<keyword evidence="8" id="KW-0804">Transcription</keyword>
<feature type="domain" description="Anti-sigma K factor RskA C-terminal" evidence="13">
    <location>
        <begin position="116"/>
        <end position="251"/>
    </location>
</feature>
<gene>
    <name evidence="14" type="ORF">WDU93_11000</name>
</gene>
<reference evidence="14 15" key="1">
    <citation type="submission" date="2024-02" db="EMBL/GenBank/DDBJ databases">
        <authorList>
            <person name="Saticioglu I.B."/>
        </authorList>
    </citation>
    <scope>NUCLEOTIDE SEQUENCE [LARGE SCALE GENOMIC DNA]</scope>
    <source>
        <strain evidence="14 15">Mu-43</strain>
    </source>
</reference>
<protein>
    <recommendedName>
        <fullName evidence="10">Regulator of SigK</fullName>
    </recommendedName>
    <alternativeName>
        <fullName evidence="9">Sigma-K anti-sigma factor RskA</fullName>
    </alternativeName>
</protein>
<dbReference type="InterPro" id="IPR051474">
    <property type="entry name" value="Anti-sigma-K/W_factor"/>
</dbReference>
<keyword evidence="6" id="KW-0805">Transcription regulation</keyword>
<name>A0ABU8LLM7_9MICO</name>
<dbReference type="PANTHER" id="PTHR37461">
    <property type="entry name" value="ANTI-SIGMA-K FACTOR RSKA"/>
    <property type="match status" value="1"/>
</dbReference>
<evidence type="ECO:0000256" key="7">
    <source>
        <dbReference type="ARBA" id="ARBA00023136"/>
    </source>
</evidence>
<evidence type="ECO:0000256" key="10">
    <source>
        <dbReference type="ARBA" id="ARBA00030803"/>
    </source>
</evidence>
<keyword evidence="3" id="KW-1003">Cell membrane</keyword>
<accession>A0ABU8LLM7</accession>
<dbReference type="PANTHER" id="PTHR37461:SF1">
    <property type="entry name" value="ANTI-SIGMA-K FACTOR RSKA"/>
    <property type="match status" value="1"/>
</dbReference>
<dbReference type="Pfam" id="PF10099">
    <property type="entry name" value="RskA_C"/>
    <property type="match status" value="1"/>
</dbReference>
<dbReference type="InterPro" id="IPR018764">
    <property type="entry name" value="RskA_C"/>
</dbReference>
<evidence type="ECO:0000313" key="15">
    <source>
        <dbReference type="Proteomes" id="UP001366085"/>
    </source>
</evidence>
<evidence type="ECO:0000256" key="9">
    <source>
        <dbReference type="ARBA" id="ARBA00029829"/>
    </source>
</evidence>
<feature type="transmembrane region" description="Helical" evidence="12">
    <location>
        <begin position="113"/>
        <end position="134"/>
    </location>
</feature>
<evidence type="ECO:0000256" key="6">
    <source>
        <dbReference type="ARBA" id="ARBA00023015"/>
    </source>
</evidence>
<evidence type="ECO:0000256" key="8">
    <source>
        <dbReference type="ARBA" id="ARBA00023163"/>
    </source>
</evidence>
<proteinExistence type="predicted"/>
<organism evidence="14 15">
    <name type="scientific">Microbacterium istanbulense</name>
    <dbReference type="NCBI Taxonomy" id="3122049"/>
    <lineage>
        <taxon>Bacteria</taxon>
        <taxon>Bacillati</taxon>
        <taxon>Actinomycetota</taxon>
        <taxon>Actinomycetes</taxon>
        <taxon>Micrococcales</taxon>
        <taxon>Microbacteriaceae</taxon>
        <taxon>Microbacterium</taxon>
    </lineage>
</organism>